<dbReference type="InterPro" id="IPR036388">
    <property type="entry name" value="WH-like_DNA-bd_sf"/>
</dbReference>
<keyword evidence="9" id="KW-1185">Reference proteome</keyword>
<dbReference type="Gene3D" id="1.10.10.10">
    <property type="entry name" value="Winged helix-like DNA-binding domain superfamily/Winged helix DNA-binding domain"/>
    <property type="match status" value="1"/>
</dbReference>
<dbReference type="SUPFAM" id="SSF88946">
    <property type="entry name" value="Sigma2 domain of RNA polymerase sigma factors"/>
    <property type="match status" value="1"/>
</dbReference>
<name>A0A4Q2KAC9_9FIRM</name>
<dbReference type="AlphaFoldDB" id="A0A4Q2KAC9"/>
<evidence type="ECO:0000259" key="7">
    <source>
        <dbReference type="Pfam" id="PF08281"/>
    </source>
</evidence>
<sequence>MDRKKMNECLVRTQNGDKAAYSLFYEEAAKGVFAFLYGYYRNYARTEEAMQETFYKALKNISQYRAGSDARAWLLQIAKNIALNDLNRAKREEWLPEENFEPLLTENSPDGTVFDALNRALDDTERRIVVLHVLWGYKHREIAEKLAMPLGTVTSKYKISVAKLKRYLKEEM</sequence>
<keyword evidence="4" id="KW-0238">DNA-binding</keyword>
<dbReference type="PANTHER" id="PTHR43133:SF8">
    <property type="entry name" value="RNA POLYMERASE SIGMA FACTOR HI_1459-RELATED"/>
    <property type="match status" value="1"/>
</dbReference>
<keyword evidence="5" id="KW-0804">Transcription</keyword>
<evidence type="ECO:0000313" key="8">
    <source>
        <dbReference type="EMBL" id="RXZ61588.1"/>
    </source>
</evidence>
<dbReference type="SUPFAM" id="SSF88659">
    <property type="entry name" value="Sigma3 and sigma4 domains of RNA polymerase sigma factors"/>
    <property type="match status" value="1"/>
</dbReference>
<evidence type="ECO:0000256" key="5">
    <source>
        <dbReference type="ARBA" id="ARBA00023163"/>
    </source>
</evidence>
<dbReference type="InterPro" id="IPR014284">
    <property type="entry name" value="RNA_pol_sigma-70_dom"/>
</dbReference>
<reference evidence="8 9" key="1">
    <citation type="journal article" date="2019" name="Gut">
        <title>Antibiotics-induced monodominance of a novel gut bacterial order.</title>
        <authorList>
            <person name="Hildebrand F."/>
            <person name="Moitinho-Silva L."/>
            <person name="Blasche S."/>
            <person name="Jahn M.T."/>
            <person name="Gossmann T.I."/>
            <person name="Heuerta-Cepas J."/>
            <person name="Hercog R."/>
            <person name="Luetge M."/>
            <person name="Bahram M."/>
            <person name="Pryszlak A."/>
            <person name="Alves R.J."/>
            <person name="Waszak S.M."/>
            <person name="Zhu A."/>
            <person name="Ye L."/>
            <person name="Costea P.I."/>
            <person name="Aalvink S."/>
            <person name="Belzer C."/>
            <person name="Forslund S.K."/>
            <person name="Sunagawa S."/>
            <person name="Hentschel U."/>
            <person name="Merten C."/>
            <person name="Patil K.R."/>
            <person name="Benes V."/>
            <person name="Bork P."/>
        </authorList>
    </citation>
    <scope>NUCLEOTIDE SEQUENCE [LARGE SCALE GENOMIC DNA]</scope>
    <source>
        <strain evidence="8 9">HDS1380</strain>
    </source>
</reference>
<protein>
    <submittedName>
        <fullName evidence="8">RNA polymerase sigma factor</fullName>
    </submittedName>
</protein>
<dbReference type="InterPro" id="IPR013324">
    <property type="entry name" value="RNA_pol_sigma_r3/r4-like"/>
</dbReference>
<dbReference type="EMBL" id="SDOZ01000002">
    <property type="protein sequence ID" value="RXZ61588.1"/>
    <property type="molecule type" value="Genomic_DNA"/>
</dbReference>
<dbReference type="GO" id="GO:0006352">
    <property type="term" value="P:DNA-templated transcription initiation"/>
    <property type="evidence" value="ECO:0007669"/>
    <property type="project" value="InterPro"/>
</dbReference>
<accession>A0A4Q2KAC9</accession>
<gene>
    <name evidence="8" type="ORF">ESZ91_04120</name>
</gene>
<evidence type="ECO:0000256" key="1">
    <source>
        <dbReference type="ARBA" id="ARBA00010641"/>
    </source>
</evidence>
<dbReference type="Pfam" id="PF08281">
    <property type="entry name" value="Sigma70_r4_2"/>
    <property type="match status" value="1"/>
</dbReference>
<dbReference type="Proteomes" id="UP000291269">
    <property type="component" value="Unassembled WGS sequence"/>
</dbReference>
<organism evidence="8 9">
    <name type="scientific">Candidatus Borkfalkia ceftriaxoniphila</name>
    <dbReference type="NCBI Taxonomy" id="2508949"/>
    <lineage>
        <taxon>Bacteria</taxon>
        <taxon>Bacillati</taxon>
        <taxon>Bacillota</taxon>
        <taxon>Clostridia</taxon>
        <taxon>Christensenellales</taxon>
        <taxon>Christensenellaceae</taxon>
        <taxon>Candidatus Borkfalkia</taxon>
    </lineage>
</organism>
<keyword evidence="2" id="KW-0805">Transcription regulation</keyword>
<evidence type="ECO:0000313" key="9">
    <source>
        <dbReference type="Proteomes" id="UP000291269"/>
    </source>
</evidence>
<dbReference type="InterPro" id="IPR013325">
    <property type="entry name" value="RNA_pol_sigma_r2"/>
</dbReference>
<dbReference type="Pfam" id="PF04542">
    <property type="entry name" value="Sigma70_r2"/>
    <property type="match status" value="1"/>
</dbReference>
<feature type="domain" description="RNA polymerase sigma factor 70 region 4 type 2" evidence="7">
    <location>
        <begin position="119"/>
        <end position="157"/>
    </location>
</feature>
<proteinExistence type="inferred from homology"/>
<dbReference type="GO" id="GO:0016987">
    <property type="term" value="F:sigma factor activity"/>
    <property type="evidence" value="ECO:0007669"/>
    <property type="project" value="UniProtKB-KW"/>
</dbReference>
<evidence type="ECO:0000259" key="6">
    <source>
        <dbReference type="Pfam" id="PF04542"/>
    </source>
</evidence>
<evidence type="ECO:0000256" key="3">
    <source>
        <dbReference type="ARBA" id="ARBA00023082"/>
    </source>
</evidence>
<dbReference type="InterPro" id="IPR013249">
    <property type="entry name" value="RNA_pol_sigma70_r4_t2"/>
</dbReference>
<dbReference type="NCBIfam" id="TIGR02937">
    <property type="entry name" value="sigma70-ECF"/>
    <property type="match status" value="1"/>
</dbReference>
<comment type="similarity">
    <text evidence="1">Belongs to the sigma-70 factor family. ECF subfamily.</text>
</comment>
<dbReference type="InterPro" id="IPR007627">
    <property type="entry name" value="RNA_pol_sigma70_r2"/>
</dbReference>
<dbReference type="GO" id="GO:0003677">
    <property type="term" value="F:DNA binding"/>
    <property type="evidence" value="ECO:0007669"/>
    <property type="project" value="UniProtKB-KW"/>
</dbReference>
<dbReference type="PANTHER" id="PTHR43133">
    <property type="entry name" value="RNA POLYMERASE ECF-TYPE SIGMA FACTO"/>
    <property type="match status" value="1"/>
</dbReference>
<feature type="domain" description="RNA polymerase sigma-70 region 2" evidence="6">
    <location>
        <begin position="25"/>
        <end position="91"/>
    </location>
</feature>
<dbReference type="OrthoDB" id="1918609at2"/>
<dbReference type="RefSeq" id="WP_129224400.1">
    <property type="nucleotide sequence ID" value="NZ_SDOZ01000002.1"/>
</dbReference>
<evidence type="ECO:0000256" key="2">
    <source>
        <dbReference type="ARBA" id="ARBA00023015"/>
    </source>
</evidence>
<evidence type="ECO:0000256" key="4">
    <source>
        <dbReference type="ARBA" id="ARBA00023125"/>
    </source>
</evidence>
<dbReference type="Gene3D" id="1.10.1740.10">
    <property type="match status" value="1"/>
</dbReference>
<keyword evidence="3" id="KW-0731">Sigma factor</keyword>
<dbReference type="InterPro" id="IPR039425">
    <property type="entry name" value="RNA_pol_sigma-70-like"/>
</dbReference>
<comment type="caution">
    <text evidence="8">The sequence shown here is derived from an EMBL/GenBank/DDBJ whole genome shotgun (WGS) entry which is preliminary data.</text>
</comment>